<feature type="domain" description="Glutamine amidotransferase" evidence="1">
    <location>
        <begin position="58"/>
        <end position="195"/>
    </location>
</feature>
<dbReference type="Pfam" id="PF00117">
    <property type="entry name" value="GATase"/>
    <property type="match status" value="1"/>
</dbReference>
<dbReference type="STRING" id="1016849.A0A0D1YXV9"/>
<protein>
    <recommendedName>
        <fullName evidence="1">Glutamine amidotransferase domain-containing protein</fullName>
    </recommendedName>
</protein>
<evidence type="ECO:0000259" key="1">
    <source>
        <dbReference type="Pfam" id="PF00117"/>
    </source>
</evidence>
<dbReference type="Proteomes" id="UP000053599">
    <property type="component" value="Unassembled WGS sequence"/>
</dbReference>
<dbReference type="GO" id="GO:0005634">
    <property type="term" value="C:nucleus"/>
    <property type="evidence" value="ECO:0007669"/>
    <property type="project" value="TreeGrafter"/>
</dbReference>
<dbReference type="AlphaFoldDB" id="A0A0D1YXV9"/>
<dbReference type="HOGENOM" id="CLU_054974_0_0_1"/>
<sequence>MIAKAPRPPRVAIIRNYLLTGAWGQDMLDSFSQLVLAAEPDADIQYFQPIDGGDIPDASRFDLVILTGGTYDLTLPDTDPWVAKLLEWIRNTVSHNPATKLLGICWGHQAISHALGGKIAYRKDGTLVDVVDVRLTNAGQKFFTGHELLRMHKFHKRIVLEPGSGLQPLAEDNEIFISDSEQILTFQGHPEMTAKIAQGILDHRDLSYLNLADPSPEGVAQLHKGLEKVEDGKQAFARVMSWAFEPQA</sequence>
<gene>
    <name evidence="2" type="ORF">PV11_02005</name>
</gene>
<dbReference type="GO" id="GO:0005829">
    <property type="term" value="C:cytosol"/>
    <property type="evidence" value="ECO:0007669"/>
    <property type="project" value="TreeGrafter"/>
</dbReference>
<reference evidence="2 3" key="1">
    <citation type="submission" date="2015-01" db="EMBL/GenBank/DDBJ databases">
        <title>The Genome Sequence of Exophiala sideris CBS121828.</title>
        <authorList>
            <consortium name="The Broad Institute Genomics Platform"/>
            <person name="Cuomo C."/>
            <person name="de Hoog S."/>
            <person name="Gorbushina A."/>
            <person name="Stielow B."/>
            <person name="Teixiera M."/>
            <person name="Abouelleil A."/>
            <person name="Chapman S.B."/>
            <person name="Priest M."/>
            <person name="Young S.K."/>
            <person name="Wortman J."/>
            <person name="Nusbaum C."/>
            <person name="Birren B."/>
        </authorList>
    </citation>
    <scope>NUCLEOTIDE SEQUENCE [LARGE SCALE GENOMIC DNA]</scope>
    <source>
        <strain evidence="2 3">CBS 121828</strain>
    </source>
</reference>
<dbReference type="CDD" id="cd01741">
    <property type="entry name" value="GATase1_1"/>
    <property type="match status" value="1"/>
</dbReference>
<dbReference type="InterPro" id="IPR017926">
    <property type="entry name" value="GATASE"/>
</dbReference>
<dbReference type="OrthoDB" id="92161at2759"/>
<dbReference type="InterPro" id="IPR029062">
    <property type="entry name" value="Class_I_gatase-like"/>
</dbReference>
<dbReference type="PANTHER" id="PTHR42695:SF5">
    <property type="entry name" value="GLUTAMINE AMIDOTRANSFERASE YLR126C-RELATED"/>
    <property type="match status" value="1"/>
</dbReference>
<dbReference type="SUPFAM" id="SSF52317">
    <property type="entry name" value="Class I glutamine amidotransferase-like"/>
    <property type="match status" value="1"/>
</dbReference>
<organism evidence="2 3">
    <name type="scientific">Exophiala sideris</name>
    <dbReference type="NCBI Taxonomy" id="1016849"/>
    <lineage>
        <taxon>Eukaryota</taxon>
        <taxon>Fungi</taxon>
        <taxon>Dikarya</taxon>
        <taxon>Ascomycota</taxon>
        <taxon>Pezizomycotina</taxon>
        <taxon>Eurotiomycetes</taxon>
        <taxon>Chaetothyriomycetidae</taxon>
        <taxon>Chaetothyriales</taxon>
        <taxon>Herpotrichiellaceae</taxon>
        <taxon>Exophiala</taxon>
    </lineage>
</organism>
<dbReference type="PANTHER" id="PTHR42695">
    <property type="entry name" value="GLUTAMINE AMIDOTRANSFERASE YLR126C-RELATED"/>
    <property type="match status" value="1"/>
</dbReference>
<accession>A0A0D1YXV9</accession>
<proteinExistence type="predicted"/>
<name>A0A0D1YXV9_9EURO</name>
<evidence type="ECO:0000313" key="2">
    <source>
        <dbReference type="EMBL" id="KIV86394.1"/>
    </source>
</evidence>
<dbReference type="Gene3D" id="3.40.50.880">
    <property type="match status" value="1"/>
</dbReference>
<evidence type="ECO:0000313" key="3">
    <source>
        <dbReference type="Proteomes" id="UP000053599"/>
    </source>
</evidence>
<dbReference type="EMBL" id="KN846951">
    <property type="protein sequence ID" value="KIV86394.1"/>
    <property type="molecule type" value="Genomic_DNA"/>
</dbReference>
<dbReference type="InterPro" id="IPR044992">
    <property type="entry name" value="ChyE-like"/>
</dbReference>
<dbReference type="PROSITE" id="PS51273">
    <property type="entry name" value="GATASE_TYPE_1"/>
    <property type="match status" value="1"/>
</dbReference>